<protein>
    <submittedName>
        <fullName evidence="1">(rape) hypothetical protein</fullName>
    </submittedName>
</protein>
<accession>A0A816QFS0</accession>
<evidence type="ECO:0000313" key="1">
    <source>
        <dbReference type="EMBL" id="CAF2059888.1"/>
    </source>
</evidence>
<proteinExistence type="predicted"/>
<reference evidence="1" key="1">
    <citation type="submission" date="2021-01" db="EMBL/GenBank/DDBJ databases">
        <authorList>
            <consortium name="Genoscope - CEA"/>
            <person name="William W."/>
        </authorList>
    </citation>
    <scope>NUCLEOTIDE SEQUENCE</scope>
</reference>
<sequence>MADTEDIQMVLECSRKCSNGIFNLILYLLNLKVSLLYSKHVTGLKTYGSMR</sequence>
<name>A0A816QFS0_BRANA</name>
<dbReference type="AlphaFoldDB" id="A0A816QFS0"/>
<gene>
    <name evidence="1" type="ORF">DARMORV10_C06P27460.1</name>
</gene>
<organism evidence="1">
    <name type="scientific">Brassica napus</name>
    <name type="common">Rape</name>
    <dbReference type="NCBI Taxonomy" id="3708"/>
    <lineage>
        <taxon>Eukaryota</taxon>
        <taxon>Viridiplantae</taxon>
        <taxon>Streptophyta</taxon>
        <taxon>Embryophyta</taxon>
        <taxon>Tracheophyta</taxon>
        <taxon>Spermatophyta</taxon>
        <taxon>Magnoliopsida</taxon>
        <taxon>eudicotyledons</taxon>
        <taxon>Gunneridae</taxon>
        <taxon>Pentapetalae</taxon>
        <taxon>rosids</taxon>
        <taxon>malvids</taxon>
        <taxon>Brassicales</taxon>
        <taxon>Brassicaceae</taxon>
        <taxon>Brassiceae</taxon>
        <taxon>Brassica</taxon>
    </lineage>
</organism>
<dbReference type="EMBL" id="HG994370">
    <property type="protein sequence ID" value="CAF2059888.1"/>
    <property type="molecule type" value="Genomic_DNA"/>
</dbReference>
<dbReference type="Proteomes" id="UP001295469">
    <property type="component" value="Chromosome C06"/>
</dbReference>